<reference evidence="2 3" key="1">
    <citation type="submission" date="2019-03" db="EMBL/GenBank/DDBJ databases">
        <title>Genomic Encyclopedia of Type Strains, Phase IV (KMG-IV): sequencing the most valuable type-strain genomes for metagenomic binning, comparative biology and taxonomic classification.</title>
        <authorList>
            <person name="Goeker M."/>
        </authorList>
    </citation>
    <scope>NUCLEOTIDE SEQUENCE [LARGE SCALE GENOMIC DNA]</scope>
    <source>
        <strain evidence="2 3">DSM 23344</strain>
    </source>
</reference>
<organism evidence="2 3">
    <name type="scientific">Chromatocurvus halotolerans</name>
    <dbReference type="NCBI Taxonomy" id="1132028"/>
    <lineage>
        <taxon>Bacteria</taxon>
        <taxon>Pseudomonadati</taxon>
        <taxon>Pseudomonadota</taxon>
        <taxon>Gammaproteobacteria</taxon>
        <taxon>Cellvibrionales</taxon>
        <taxon>Halieaceae</taxon>
        <taxon>Chromatocurvus</taxon>
    </lineage>
</organism>
<dbReference type="RefSeq" id="WP_240624230.1">
    <property type="nucleotide sequence ID" value="NZ_QQSW01000002.1"/>
</dbReference>
<evidence type="ECO:0000259" key="1">
    <source>
        <dbReference type="Pfam" id="PF19313"/>
    </source>
</evidence>
<dbReference type="EMBL" id="SLWX01000004">
    <property type="protein sequence ID" value="TCO76568.1"/>
    <property type="molecule type" value="Genomic_DNA"/>
</dbReference>
<protein>
    <recommendedName>
        <fullName evidence="1">DUF5916 domain-containing protein</fullName>
    </recommendedName>
</protein>
<dbReference type="Proteomes" id="UP000294980">
    <property type="component" value="Unassembled WGS sequence"/>
</dbReference>
<proteinExistence type="predicted"/>
<evidence type="ECO:0000313" key="3">
    <source>
        <dbReference type="Proteomes" id="UP000294980"/>
    </source>
</evidence>
<gene>
    <name evidence="2" type="ORF">EV688_10422</name>
</gene>
<dbReference type="InterPro" id="IPR045670">
    <property type="entry name" value="DUF5916"/>
</dbReference>
<accession>A0A4R2L1Y3</accession>
<evidence type="ECO:0000313" key="2">
    <source>
        <dbReference type="EMBL" id="TCO76568.1"/>
    </source>
</evidence>
<dbReference type="Pfam" id="PF19313">
    <property type="entry name" value="DUF5916"/>
    <property type="match status" value="1"/>
</dbReference>
<keyword evidence="3" id="KW-1185">Reference proteome</keyword>
<sequence length="748" mass="84127">MNLLMRRHEASPGVYFRPRRVLPIALIAALHLLAPDADAARGDRPTLGAERLSSVPTLDGNVLEDAAWRGLQPATGFRQTQPDEGAPASQRTEVFVGYTDDTLYVAVIAYDTDPAAIVASDSRRDASLDDSDSFRMIIDGFQDRQNGLVFGTNPAGIQYDGQLVKESTGFTSASGSGFNLNWDAPWEVAATTGTYGWSAEFEIPFRSLRYGGGEVQDWGINFQRNIRRNNNEIVFWAPLDRQFSILRVYDAGNLAGIEPPPQRSLLVTPYALGRAGKGEGFDGTIQEEEFGVDVKYTLTPSLTLDLTYNTDFAQVEVDDQQVNLNRFNLFFPEKRPFFLENAGQYTVGTPQEVEFFFSRNIGIDANGLPTPIVGGARLSGKIGQSTNVGLLHMRTEDVPGEAPQNDFSVVRMNRELDNRSSFGAVFINREGDGSLLPADQDDYNRTYGVDGRWGFGDYGTVSGWAGMTDTPGLDGDEHAYNIRVDYDSPEWSNNFAFTEVSEDFNPEVGFLSRDDYRKVEGRILYRYRPRDVAGLLELRPHVSYRGWWDLEGEQESGFLHVDNHFEWRTSAEIHTGMNFTYERVKEPFELVDGVEVPVGEYDNSEVQLVFMSDEGKALYGELRSFHGGFFNGERDTLQPTLRYRVGETFSTELAWNYNRIDLPTEDGAFSINAGQLRLTYSFTPKVLLQALFQYDNRSDRVGMNVRFSVLQQANAGLFVVYNEVDEMGFRKPRREFVLKYSHILDVLN</sequence>
<dbReference type="SUPFAM" id="SSF49344">
    <property type="entry name" value="CBD9-like"/>
    <property type="match status" value="1"/>
</dbReference>
<feature type="domain" description="DUF5916" evidence="1">
    <location>
        <begin position="261"/>
        <end position="365"/>
    </location>
</feature>
<dbReference type="AlphaFoldDB" id="A0A4R2L1Y3"/>
<dbReference type="CDD" id="cd09618">
    <property type="entry name" value="CBM9_like_2"/>
    <property type="match status" value="1"/>
</dbReference>
<dbReference type="Gene3D" id="2.60.40.1190">
    <property type="match status" value="1"/>
</dbReference>
<name>A0A4R2L1Y3_9GAMM</name>
<comment type="caution">
    <text evidence="2">The sequence shown here is derived from an EMBL/GenBank/DDBJ whole genome shotgun (WGS) entry which is preliminary data.</text>
</comment>